<protein>
    <recommendedName>
        <fullName evidence="3">Lipoprotein</fullName>
    </recommendedName>
</protein>
<organism evidence="1 2">
    <name type="scientific">Hymenobacter koreensis</name>
    <dbReference type="NCBI Taxonomy" id="1084523"/>
    <lineage>
        <taxon>Bacteria</taxon>
        <taxon>Pseudomonadati</taxon>
        <taxon>Bacteroidota</taxon>
        <taxon>Cytophagia</taxon>
        <taxon>Cytophagales</taxon>
        <taxon>Hymenobacteraceae</taxon>
        <taxon>Hymenobacter</taxon>
    </lineage>
</organism>
<dbReference type="PROSITE" id="PS51257">
    <property type="entry name" value="PROKAR_LIPOPROTEIN"/>
    <property type="match status" value="1"/>
</dbReference>
<name>A0ABP8J822_9BACT</name>
<evidence type="ECO:0008006" key="3">
    <source>
        <dbReference type="Google" id="ProtNLM"/>
    </source>
</evidence>
<comment type="caution">
    <text evidence="1">The sequence shown here is derived from an EMBL/GenBank/DDBJ whole genome shotgun (WGS) entry which is preliminary data.</text>
</comment>
<reference evidence="2" key="1">
    <citation type="journal article" date="2019" name="Int. J. Syst. Evol. Microbiol.">
        <title>The Global Catalogue of Microorganisms (GCM) 10K type strain sequencing project: providing services to taxonomists for standard genome sequencing and annotation.</title>
        <authorList>
            <consortium name="The Broad Institute Genomics Platform"/>
            <consortium name="The Broad Institute Genome Sequencing Center for Infectious Disease"/>
            <person name="Wu L."/>
            <person name="Ma J."/>
        </authorList>
    </citation>
    <scope>NUCLEOTIDE SEQUENCE [LARGE SCALE GENOMIC DNA]</scope>
    <source>
        <strain evidence="2">JCM 17924</strain>
    </source>
</reference>
<dbReference type="Proteomes" id="UP001500454">
    <property type="component" value="Unassembled WGS sequence"/>
</dbReference>
<gene>
    <name evidence="1" type="ORF">GCM10023186_31600</name>
</gene>
<evidence type="ECO:0000313" key="1">
    <source>
        <dbReference type="EMBL" id="GAA4386687.1"/>
    </source>
</evidence>
<sequence>MHRILLFGAVASLLASCSGQSITIPGFDDATWRRDSRACQGLRRNLLPPLDQNRQLLYGKTNGAINALLGHPDEEELEAQTQRAYYYYLEPGEQCQPGHPRSAARRLLLRFGALNTVTEVLYTTSAPIYHKPN</sequence>
<evidence type="ECO:0000313" key="2">
    <source>
        <dbReference type="Proteomes" id="UP001500454"/>
    </source>
</evidence>
<accession>A0ABP8J822</accession>
<dbReference type="EMBL" id="BAABHA010000010">
    <property type="protein sequence ID" value="GAA4386687.1"/>
    <property type="molecule type" value="Genomic_DNA"/>
</dbReference>
<proteinExistence type="predicted"/>
<keyword evidence="2" id="KW-1185">Reference proteome</keyword>